<proteinExistence type="predicted"/>
<keyword evidence="1" id="KW-0472">Membrane</keyword>
<sequence>MTDQRPTRAALAMLITVQTLMLGSLYAGVEPHPPATIPPFALAPFLSVAIGTCGTAWIMGDSRAGRILSALSAVLALVSFGPQKYFDPAFPLIWPAVIAAQISVATLLAQLSPRLQRSARTQAA</sequence>
<accession>A0A0P1G2S0</accession>
<feature type="transmembrane region" description="Helical" evidence="1">
    <location>
        <begin position="67"/>
        <end position="86"/>
    </location>
</feature>
<protein>
    <submittedName>
        <fullName evidence="2">Uncharacterized protein</fullName>
    </submittedName>
</protein>
<keyword evidence="1" id="KW-0812">Transmembrane</keyword>
<gene>
    <name evidence="2" type="ORF">TRN7648_00787</name>
</gene>
<evidence type="ECO:0000256" key="1">
    <source>
        <dbReference type="SAM" id="Phobius"/>
    </source>
</evidence>
<reference evidence="2 3" key="1">
    <citation type="submission" date="2015-09" db="EMBL/GenBank/DDBJ databases">
        <authorList>
            <consortium name="Swine Surveillance"/>
        </authorList>
    </citation>
    <scope>NUCLEOTIDE SEQUENCE [LARGE SCALE GENOMIC DNA]</scope>
    <source>
        <strain evidence="2 3">CECT 7648</strain>
    </source>
</reference>
<feature type="transmembrane region" description="Helical" evidence="1">
    <location>
        <begin position="9"/>
        <end position="29"/>
    </location>
</feature>
<organism evidence="2 3">
    <name type="scientific">Tropicibacter naphthalenivorans</name>
    <dbReference type="NCBI Taxonomy" id="441103"/>
    <lineage>
        <taxon>Bacteria</taxon>
        <taxon>Pseudomonadati</taxon>
        <taxon>Pseudomonadota</taxon>
        <taxon>Alphaproteobacteria</taxon>
        <taxon>Rhodobacterales</taxon>
        <taxon>Roseobacteraceae</taxon>
        <taxon>Tropicibacter</taxon>
    </lineage>
</organism>
<dbReference type="OrthoDB" id="8117471at2"/>
<evidence type="ECO:0000313" key="2">
    <source>
        <dbReference type="EMBL" id="CUH76115.1"/>
    </source>
</evidence>
<dbReference type="RefSeq" id="WP_058246298.1">
    <property type="nucleotide sequence ID" value="NZ_CYSE01000001.1"/>
</dbReference>
<dbReference type="Proteomes" id="UP000054935">
    <property type="component" value="Unassembled WGS sequence"/>
</dbReference>
<feature type="transmembrane region" description="Helical" evidence="1">
    <location>
        <begin position="92"/>
        <end position="111"/>
    </location>
</feature>
<evidence type="ECO:0000313" key="3">
    <source>
        <dbReference type="Proteomes" id="UP000054935"/>
    </source>
</evidence>
<feature type="transmembrane region" description="Helical" evidence="1">
    <location>
        <begin position="41"/>
        <end position="60"/>
    </location>
</feature>
<name>A0A0P1G2S0_9RHOB</name>
<keyword evidence="1" id="KW-1133">Transmembrane helix</keyword>
<dbReference type="AlphaFoldDB" id="A0A0P1G2S0"/>
<dbReference type="EMBL" id="CYSE01000001">
    <property type="protein sequence ID" value="CUH76115.1"/>
    <property type="molecule type" value="Genomic_DNA"/>
</dbReference>
<keyword evidence="3" id="KW-1185">Reference proteome</keyword>